<dbReference type="PROSITE" id="PS51882">
    <property type="entry name" value="G_ALPHA"/>
    <property type="match status" value="1"/>
</dbReference>
<gene>
    <name evidence="7" type="ORF">FISHEDRAFT_53775</name>
</gene>
<dbReference type="EMBL" id="KN882110">
    <property type="protein sequence ID" value="KIY43301.1"/>
    <property type="molecule type" value="Genomic_DNA"/>
</dbReference>
<protein>
    <submittedName>
        <fullName evidence="7">p-loop containing nucleoside triphosphate hydrolase protein</fullName>
    </submittedName>
</protein>
<dbReference type="Gene3D" id="3.40.50.300">
    <property type="entry name" value="P-loop containing nucleotide triphosphate hydrolases"/>
    <property type="match status" value="2"/>
</dbReference>
<evidence type="ECO:0000256" key="6">
    <source>
        <dbReference type="PIRSR" id="PIRSR601019-2"/>
    </source>
</evidence>
<keyword evidence="2 5" id="KW-0547">Nucleotide-binding</keyword>
<dbReference type="GO" id="GO:0003924">
    <property type="term" value="F:GTPase activity"/>
    <property type="evidence" value="ECO:0007669"/>
    <property type="project" value="InterPro"/>
</dbReference>
<feature type="binding site" evidence="6">
    <location>
        <position position="288"/>
    </location>
    <ligand>
        <name>Mg(2+)</name>
        <dbReference type="ChEBI" id="CHEBI:18420"/>
    </ligand>
</feature>
<dbReference type="InterPro" id="IPR027417">
    <property type="entry name" value="P-loop_NTPase"/>
</dbReference>
<evidence type="ECO:0000256" key="4">
    <source>
        <dbReference type="ARBA" id="ARBA00023224"/>
    </source>
</evidence>
<dbReference type="GO" id="GO:0005834">
    <property type="term" value="C:heterotrimeric G-protein complex"/>
    <property type="evidence" value="ECO:0007669"/>
    <property type="project" value="TreeGrafter"/>
</dbReference>
<keyword evidence="3 5" id="KW-0342">GTP-binding</keyword>
<dbReference type="GO" id="GO:0001664">
    <property type="term" value="F:G protein-coupled receptor binding"/>
    <property type="evidence" value="ECO:0007669"/>
    <property type="project" value="TreeGrafter"/>
</dbReference>
<dbReference type="GO" id="GO:0046872">
    <property type="term" value="F:metal ion binding"/>
    <property type="evidence" value="ECO:0007669"/>
    <property type="project" value="UniProtKB-KW"/>
</dbReference>
<dbReference type="Pfam" id="PF00503">
    <property type="entry name" value="G-alpha"/>
    <property type="match status" value="1"/>
</dbReference>
<feature type="binding site" evidence="5">
    <location>
        <begin position="282"/>
        <end position="288"/>
    </location>
    <ligand>
        <name>GTP</name>
        <dbReference type="ChEBI" id="CHEBI:37565"/>
    </ligand>
</feature>
<dbReference type="PANTHER" id="PTHR10218:SF360">
    <property type="entry name" value="GUANINE NUCLEOTIDE-BINDING PROTEIN SUBUNIT ALPHA HOMOLOG"/>
    <property type="match status" value="1"/>
</dbReference>
<dbReference type="GO" id="GO:0005525">
    <property type="term" value="F:GTP binding"/>
    <property type="evidence" value="ECO:0007669"/>
    <property type="project" value="UniProtKB-KW"/>
</dbReference>
<dbReference type="PANTHER" id="PTHR10218">
    <property type="entry name" value="GTP-BINDING PROTEIN ALPHA SUBUNIT"/>
    <property type="match status" value="1"/>
</dbReference>
<evidence type="ECO:0000256" key="3">
    <source>
        <dbReference type="ARBA" id="ARBA00023134"/>
    </source>
</evidence>
<dbReference type="AlphaFoldDB" id="A0A0D7A2X7"/>
<organism evidence="7 8">
    <name type="scientific">Fistulina hepatica ATCC 64428</name>
    <dbReference type="NCBI Taxonomy" id="1128425"/>
    <lineage>
        <taxon>Eukaryota</taxon>
        <taxon>Fungi</taxon>
        <taxon>Dikarya</taxon>
        <taxon>Basidiomycota</taxon>
        <taxon>Agaricomycotina</taxon>
        <taxon>Agaricomycetes</taxon>
        <taxon>Agaricomycetidae</taxon>
        <taxon>Agaricales</taxon>
        <taxon>Fistulinaceae</taxon>
        <taxon>Fistulina</taxon>
    </lineage>
</organism>
<evidence type="ECO:0000256" key="2">
    <source>
        <dbReference type="ARBA" id="ARBA00022741"/>
    </source>
</evidence>
<dbReference type="InterPro" id="IPR011025">
    <property type="entry name" value="GproteinA_insert"/>
</dbReference>
<keyword evidence="1 6" id="KW-0479">Metal-binding</keyword>
<dbReference type="SUPFAM" id="SSF52540">
    <property type="entry name" value="P-loop containing nucleoside triphosphate hydrolases"/>
    <property type="match status" value="1"/>
</dbReference>
<evidence type="ECO:0000313" key="8">
    <source>
        <dbReference type="Proteomes" id="UP000054144"/>
    </source>
</evidence>
<dbReference type="GO" id="GO:0007188">
    <property type="term" value="P:adenylate cyclase-modulating G protein-coupled receptor signaling pathway"/>
    <property type="evidence" value="ECO:0007669"/>
    <property type="project" value="TreeGrafter"/>
</dbReference>
<dbReference type="InterPro" id="IPR001019">
    <property type="entry name" value="Gprotein_alpha_su"/>
</dbReference>
<dbReference type="OrthoDB" id="5817230at2759"/>
<keyword evidence="4" id="KW-0807">Transducer</keyword>
<keyword evidence="7" id="KW-0378">Hydrolase</keyword>
<dbReference type="Proteomes" id="UP000054144">
    <property type="component" value="Unassembled WGS sequence"/>
</dbReference>
<dbReference type="Gene3D" id="1.10.400.10">
    <property type="entry name" value="GI Alpha 1, domain 2-like"/>
    <property type="match status" value="1"/>
</dbReference>
<name>A0A0D7A2X7_9AGAR</name>
<feature type="binding site" evidence="5">
    <location>
        <begin position="373"/>
        <end position="376"/>
    </location>
    <ligand>
        <name>GTP</name>
        <dbReference type="ChEBI" id="CHEBI:37565"/>
    </ligand>
</feature>
<dbReference type="GO" id="GO:0005737">
    <property type="term" value="C:cytoplasm"/>
    <property type="evidence" value="ECO:0007669"/>
    <property type="project" value="TreeGrafter"/>
</dbReference>
<proteinExistence type="predicted"/>
<accession>A0A0D7A2X7</accession>
<evidence type="ECO:0000313" key="7">
    <source>
        <dbReference type="EMBL" id="KIY43301.1"/>
    </source>
</evidence>
<dbReference type="SUPFAM" id="SSF47895">
    <property type="entry name" value="Transducin (alpha subunit), insertion domain"/>
    <property type="match status" value="1"/>
</dbReference>
<reference evidence="7 8" key="1">
    <citation type="journal article" date="2015" name="Fungal Genet. Biol.">
        <title>Evolution of novel wood decay mechanisms in Agaricales revealed by the genome sequences of Fistulina hepatica and Cylindrobasidium torrendii.</title>
        <authorList>
            <person name="Floudas D."/>
            <person name="Held B.W."/>
            <person name="Riley R."/>
            <person name="Nagy L.G."/>
            <person name="Koehler G."/>
            <person name="Ransdell A.S."/>
            <person name="Younus H."/>
            <person name="Chow J."/>
            <person name="Chiniquy J."/>
            <person name="Lipzen A."/>
            <person name="Tritt A."/>
            <person name="Sun H."/>
            <person name="Haridas S."/>
            <person name="LaButti K."/>
            <person name="Ohm R.A."/>
            <person name="Kues U."/>
            <person name="Blanchette R.A."/>
            <person name="Grigoriev I.V."/>
            <person name="Minto R.E."/>
            <person name="Hibbett D.S."/>
        </authorList>
    </citation>
    <scope>NUCLEOTIDE SEQUENCE [LARGE SCALE GENOMIC DNA]</scope>
    <source>
        <strain evidence="7 8">ATCC 64428</strain>
    </source>
</reference>
<keyword evidence="6" id="KW-0460">Magnesium</keyword>
<evidence type="ECO:0000256" key="5">
    <source>
        <dbReference type="PIRSR" id="PIRSR601019-1"/>
    </source>
</evidence>
<dbReference type="GO" id="GO:0031683">
    <property type="term" value="F:G-protein beta/gamma-subunit complex binding"/>
    <property type="evidence" value="ECO:0007669"/>
    <property type="project" value="InterPro"/>
</dbReference>
<feature type="binding site" evidence="5">
    <location>
        <position position="435"/>
    </location>
    <ligand>
        <name>GTP</name>
        <dbReference type="ChEBI" id="CHEBI:37565"/>
    </ligand>
</feature>
<sequence>MAPPPNETPRQRQVREMQEELARQISQKIDEELRAERVAMKQSKKAMQVLLLGQTRSGKSTIMKNLQMMYAPTEWATERASWKVVIQLNLVRAVNMVLDALVAALESSNPPPSLTHGHKVLALRLAPLRQIQQDLEARLGSASKELEQLPPGFYDGTDDVRIALAPEEERMTNGYSDMQREFYVMNNTRWKQVLKKVTPRMSTGSDRTTGIAKMRRQIQYADDISEVIAGCQEDIRFLWKDKAVRDLTISENVVLEESASFFLDEVDRIATSEYEPSDEDVLRCRLRTTGVQEYHLHALKTDWIFYDFCGSRQSRSCLSYFNDVQSIIFLAPLSVFDEVDEEGVNRLRDSLQLWHNVCSNKYLENVKPVLFLNKYDVLKAKLRKGRSLVKDHFPSYKDRPQDTTSVCTYFKAYFRETMIHASPIPRDFYAHLTSAVDFKGTSLTLRAVQDAIVRNHLALARMI</sequence>
<dbReference type="PRINTS" id="PR00318">
    <property type="entry name" value="GPROTEINA"/>
</dbReference>
<evidence type="ECO:0000256" key="1">
    <source>
        <dbReference type="ARBA" id="ARBA00022723"/>
    </source>
</evidence>
<keyword evidence="8" id="KW-1185">Reference proteome</keyword>
<dbReference type="FunFam" id="3.40.50.300:FF:000692">
    <property type="entry name" value="Guanine nucleotide-binding protein subunit alpha"/>
    <property type="match status" value="1"/>
</dbReference>
<dbReference type="SMART" id="SM00275">
    <property type="entry name" value="G_alpha"/>
    <property type="match status" value="1"/>
</dbReference>